<dbReference type="InterPro" id="IPR004572">
    <property type="entry name" value="Protoporphyrinogen_oxidase"/>
</dbReference>
<protein>
    <recommendedName>
        <fullName evidence="4 11">Protoporphyrinogen oxidase</fullName>
        <ecNumber evidence="4 11">1.3.3.4</ecNumber>
    </recommendedName>
</protein>
<keyword evidence="5 11" id="KW-0285">Flavoprotein</keyword>
<dbReference type="EC" id="1.3.3.4" evidence="4 11"/>
<dbReference type="InterPro" id="IPR050464">
    <property type="entry name" value="Zeta_carotene_desat/Oxidored"/>
</dbReference>
<evidence type="ECO:0000313" key="14">
    <source>
        <dbReference type="EMBL" id="NXW11087.1"/>
    </source>
</evidence>
<gene>
    <name evidence="14" type="primary">Ppox</name>
    <name evidence="14" type="ORF">FREGRA_R14614</name>
</gene>
<proteinExistence type="inferred from homology"/>
<evidence type="ECO:0000256" key="4">
    <source>
        <dbReference type="ARBA" id="ARBA00012867"/>
    </source>
</evidence>
<dbReference type="GO" id="GO:0006782">
    <property type="term" value="P:protoporphyrinogen IX biosynthetic process"/>
    <property type="evidence" value="ECO:0007669"/>
    <property type="project" value="UniProtKB-UniRule"/>
</dbReference>
<evidence type="ECO:0000256" key="11">
    <source>
        <dbReference type="RuleBase" id="RU367069"/>
    </source>
</evidence>
<evidence type="ECO:0000256" key="2">
    <source>
        <dbReference type="ARBA" id="ARBA00005073"/>
    </source>
</evidence>
<evidence type="ECO:0000259" key="13">
    <source>
        <dbReference type="Pfam" id="PF01593"/>
    </source>
</evidence>
<reference evidence="14 15" key="1">
    <citation type="submission" date="2019-09" db="EMBL/GenBank/DDBJ databases">
        <title>Bird 10,000 Genomes (B10K) Project - Family phase.</title>
        <authorList>
            <person name="Zhang G."/>
        </authorList>
    </citation>
    <scope>NUCLEOTIDE SEQUENCE [LARGE SCALE GENOMIC DNA]</scope>
    <source>
        <strain evidence="14">B10K-DU-006-09</strain>
        <tissue evidence="14">Muscle</tissue>
    </source>
</reference>
<comment type="cofactor">
    <cofactor evidence="11">
        <name>FAD</name>
        <dbReference type="ChEBI" id="CHEBI:57692"/>
    </cofactor>
    <text evidence="11">Binds 1 FAD per subunit.</text>
</comment>
<keyword evidence="15" id="KW-1185">Reference proteome</keyword>
<dbReference type="UniPathway" id="UPA00251">
    <property type="reaction ID" value="UER00324"/>
</dbReference>
<feature type="region of interest" description="Disordered" evidence="12">
    <location>
        <begin position="133"/>
        <end position="171"/>
    </location>
</feature>
<dbReference type="Proteomes" id="UP000563060">
    <property type="component" value="Unassembled WGS sequence"/>
</dbReference>
<feature type="non-terminal residue" evidence="14">
    <location>
        <position position="1"/>
    </location>
</feature>
<keyword evidence="8 11" id="KW-0350">Heme biosynthesis</keyword>
<accession>A0A7L3ZBU1</accession>
<dbReference type="GO" id="GO:0004729">
    <property type="term" value="F:oxygen-dependent protoporphyrinogen oxidase activity"/>
    <property type="evidence" value="ECO:0007669"/>
    <property type="project" value="UniProtKB-UniRule"/>
</dbReference>
<feature type="non-terminal residue" evidence="14">
    <location>
        <position position="452"/>
    </location>
</feature>
<comment type="caution">
    <text evidence="14">The sequence shown here is derived from an EMBL/GenBank/DDBJ whole genome shotgun (WGS) entry which is preliminary data.</text>
</comment>
<evidence type="ECO:0000256" key="3">
    <source>
        <dbReference type="ARBA" id="ARBA00010551"/>
    </source>
</evidence>
<evidence type="ECO:0000256" key="5">
    <source>
        <dbReference type="ARBA" id="ARBA00022630"/>
    </source>
</evidence>
<dbReference type="GO" id="GO:0005743">
    <property type="term" value="C:mitochondrial inner membrane"/>
    <property type="evidence" value="ECO:0007669"/>
    <property type="project" value="UniProtKB-SubCell"/>
</dbReference>
<comment type="catalytic activity">
    <reaction evidence="10 11">
        <text>protoporphyrinogen IX + 3 O2 = protoporphyrin IX + 3 H2O2</text>
        <dbReference type="Rhea" id="RHEA:25576"/>
        <dbReference type="ChEBI" id="CHEBI:15379"/>
        <dbReference type="ChEBI" id="CHEBI:16240"/>
        <dbReference type="ChEBI" id="CHEBI:57306"/>
        <dbReference type="ChEBI" id="CHEBI:57307"/>
        <dbReference type="EC" id="1.3.3.4"/>
    </reaction>
</comment>
<dbReference type="EMBL" id="VZZT01004737">
    <property type="protein sequence ID" value="NXW11087.1"/>
    <property type="molecule type" value="Genomic_DNA"/>
</dbReference>
<dbReference type="PANTHER" id="PTHR42923">
    <property type="entry name" value="PROTOPORPHYRINOGEN OXIDASE"/>
    <property type="match status" value="1"/>
</dbReference>
<dbReference type="NCBIfam" id="TIGR00562">
    <property type="entry name" value="proto_IX_ox"/>
    <property type="match status" value="1"/>
</dbReference>
<evidence type="ECO:0000256" key="7">
    <source>
        <dbReference type="ARBA" id="ARBA00023002"/>
    </source>
</evidence>
<evidence type="ECO:0000256" key="12">
    <source>
        <dbReference type="SAM" id="MobiDB-lite"/>
    </source>
</evidence>
<evidence type="ECO:0000256" key="1">
    <source>
        <dbReference type="ARBA" id="ARBA00002600"/>
    </source>
</evidence>
<comment type="subcellular location">
    <subcellularLocation>
        <location evidence="11">Mitochondrion inner membrane</location>
    </subcellularLocation>
</comment>
<evidence type="ECO:0000256" key="9">
    <source>
        <dbReference type="ARBA" id="ARBA00023244"/>
    </source>
</evidence>
<dbReference type="PANTHER" id="PTHR42923:SF3">
    <property type="entry name" value="PROTOPORPHYRINOGEN OXIDASE"/>
    <property type="match status" value="1"/>
</dbReference>
<sequence length="452" mass="47654">VSELGLEGDVLPVPGDHPASRNRFLYTGGALHKLPSGLGGLLRPVPPFSRALLWSGVRDLLAPAGTEPDESVHAFVHRRFGREVADIAVDSLCRGVFAGDCRALSIRSCFPALFEAERRRRSVLLGLALGSGERRAGGSAWGGHPLSPLRQAGTPALSPAGKERGAESGLSRRARAERWSQWSLRGGMESLAEALAAFLRPRGVELRCHAPLRRLCRCPDGRWQLTLADGTVTADHVVSALPASALAEVLPAEAEPLAQELRRIPAVSVAVVNLQYEGVTLPVTGFGHLVPSSEDASLLGIVYDSVAFPQHDGAGAASVRLTVMLGGAWFGQSFGDPAAAAPALLLRRAQAAVREQLGLEPAPTRSIVRVHQACIPQYTLGHWQRTGKGGQGAGVPRPPRRCPPPVPVPAERIGRFLAEQQLPLSLVGASYAGVSVNDCIASAKAAVGRLLG</sequence>
<dbReference type="InterPro" id="IPR036188">
    <property type="entry name" value="FAD/NAD-bd_sf"/>
</dbReference>
<dbReference type="Pfam" id="PF01593">
    <property type="entry name" value="Amino_oxidase"/>
    <property type="match status" value="1"/>
</dbReference>
<organism evidence="14 15">
    <name type="scientific">Fregetta grallaria</name>
    <name type="common">White-bellied storm-petrel</name>
    <name type="synonym">Procellaria grallaria</name>
    <dbReference type="NCBI Taxonomy" id="79628"/>
    <lineage>
        <taxon>Eukaryota</taxon>
        <taxon>Metazoa</taxon>
        <taxon>Chordata</taxon>
        <taxon>Craniata</taxon>
        <taxon>Vertebrata</taxon>
        <taxon>Euteleostomi</taxon>
        <taxon>Archelosauria</taxon>
        <taxon>Archosauria</taxon>
        <taxon>Dinosauria</taxon>
        <taxon>Saurischia</taxon>
        <taxon>Theropoda</taxon>
        <taxon>Coelurosauria</taxon>
        <taxon>Aves</taxon>
        <taxon>Neognathae</taxon>
        <taxon>Neoaves</taxon>
        <taxon>Aequornithes</taxon>
        <taxon>Procellariiformes</taxon>
        <taxon>Hydrobatidae</taxon>
        <taxon>Fregetta</taxon>
    </lineage>
</organism>
<comment type="function">
    <text evidence="1 11">Catalyzes the 6-electron oxidation of protoporphyrinogen-IX to form protoporphyrin-IX.</text>
</comment>
<keyword evidence="9 11" id="KW-0627">Porphyrin biosynthesis</keyword>
<comment type="pathway">
    <text evidence="2 11">Porphyrin-containing compound metabolism; protoporphyrin-IX biosynthesis; protoporphyrin-IX from protoporphyrinogen-IX: step 1/1.</text>
</comment>
<evidence type="ECO:0000256" key="6">
    <source>
        <dbReference type="ARBA" id="ARBA00022827"/>
    </source>
</evidence>
<dbReference type="SUPFAM" id="SSF54373">
    <property type="entry name" value="FAD-linked reductases, C-terminal domain"/>
    <property type="match status" value="1"/>
</dbReference>
<keyword evidence="6 11" id="KW-0274">FAD</keyword>
<dbReference type="SUPFAM" id="SSF51905">
    <property type="entry name" value="FAD/NAD(P)-binding domain"/>
    <property type="match status" value="1"/>
</dbReference>
<evidence type="ECO:0000313" key="15">
    <source>
        <dbReference type="Proteomes" id="UP000563060"/>
    </source>
</evidence>
<dbReference type="Gene3D" id="3.50.50.60">
    <property type="entry name" value="FAD/NAD(P)-binding domain"/>
    <property type="match status" value="2"/>
</dbReference>
<evidence type="ECO:0000256" key="8">
    <source>
        <dbReference type="ARBA" id="ARBA00023133"/>
    </source>
</evidence>
<name>A0A7L3ZBU1_FREGA</name>
<feature type="domain" description="Amine oxidase" evidence="13">
    <location>
        <begin position="3"/>
        <end position="450"/>
    </location>
</feature>
<dbReference type="AlphaFoldDB" id="A0A7L3ZBU1"/>
<keyword evidence="7 11" id="KW-0560">Oxidoreductase</keyword>
<comment type="similarity">
    <text evidence="3 11">Belongs to the protoporphyrinogen/coproporphyrinogen oxidase family. Protoporphyrinogen oxidase subfamily.</text>
</comment>
<dbReference type="InterPro" id="IPR002937">
    <property type="entry name" value="Amino_oxidase"/>
</dbReference>
<evidence type="ECO:0000256" key="10">
    <source>
        <dbReference type="ARBA" id="ARBA00047554"/>
    </source>
</evidence>
<feature type="region of interest" description="Disordered" evidence="12">
    <location>
        <begin position="385"/>
        <end position="404"/>
    </location>
</feature>